<dbReference type="KEGG" id="gtt:GUITHDRAFT_151215"/>
<dbReference type="AlphaFoldDB" id="L1JQB8"/>
<evidence type="ECO:0000313" key="3">
    <source>
        <dbReference type="Proteomes" id="UP000011087"/>
    </source>
</evidence>
<accession>L1JQB8</accession>
<dbReference type="RefSeq" id="XP_005837642.1">
    <property type="nucleotide sequence ID" value="XM_005837585.1"/>
</dbReference>
<dbReference type="InterPro" id="IPR046342">
    <property type="entry name" value="CBS_dom_sf"/>
</dbReference>
<dbReference type="EnsemblProtists" id="EKX50662">
    <property type="protein sequence ID" value="EKX50662"/>
    <property type="gene ID" value="GUITHDRAFT_151215"/>
</dbReference>
<evidence type="ECO:0000313" key="1">
    <source>
        <dbReference type="EMBL" id="EKX50662.1"/>
    </source>
</evidence>
<evidence type="ECO:0000313" key="2">
    <source>
        <dbReference type="EnsemblProtists" id="EKX50662"/>
    </source>
</evidence>
<keyword evidence="3" id="KW-1185">Reference proteome</keyword>
<sequence>MSLRHLPVLDVCNRPVGIITRDNLTNKLLHKTISSYFRPEEVYLQPDEVRTPRLHGAQQVQRQRQRIVIQSTIDEDSDMKESMTTGGSISSWQSRLAAALGMSC</sequence>
<dbReference type="EMBL" id="JH992978">
    <property type="protein sequence ID" value="EKX50662.1"/>
    <property type="molecule type" value="Genomic_DNA"/>
</dbReference>
<gene>
    <name evidence="1" type="ORF">GUITHDRAFT_151215</name>
</gene>
<dbReference type="SUPFAM" id="SSF54631">
    <property type="entry name" value="CBS-domain pair"/>
    <property type="match status" value="1"/>
</dbReference>
<reference evidence="2" key="3">
    <citation type="submission" date="2015-06" db="UniProtKB">
        <authorList>
            <consortium name="EnsemblProtists"/>
        </authorList>
    </citation>
    <scope>IDENTIFICATION</scope>
</reference>
<dbReference type="GeneID" id="17307138"/>
<reference evidence="1 3" key="1">
    <citation type="journal article" date="2012" name="Nature">
        <title>Algal genomes reveal evolutionary mosaicism and the fate of nucleomorphs.</title>
        <authorList>
            <consortium name="DOE Joint Genome Institute"/>
            <person name="Curtis B.A."/>
            <person name="Tanifuji G."/>
            <person name="Burki F."/>
            <person name="Gruber A."/>
            <person name="Irimia M."/>
            <person name="Maruyama S."/>
            <person name="Arias M.C."/>
            <person name="Ball S.G."/>
            <person name="Gile G.H."/>
            <person name="Hirakawa Y."/>
            <person name="Hopkins J.F."/>
            <person name="Kuo A."/>
            <person name="Rensing S.A."/>
            <person name="Schmutz J."/>
            <person name="Symeonidi A."/>
            <person name="Elias M."/>
            <person name="Eveleigh R.J."/>
            <person name="Herman E.K."/>
            <person name="Klute M.J."/>
            <person name="Nakayama T."/>
            <person name="Obornik M."/>
            <person name="Reyes-Prieto A."/>
            <person name="Armbrust E.V."/>
            <person name="Aves S.J."/>
            <person name="Beiko R.G."/>
            <person name="Coutinho P."/>
            <person name="Dacks J.B."/>
            <person name="Durnford D.G."/>
            <person name="Fast N.M."/>
            <person name="Green B.R."/>
            <person name="Grisdale C.J."/>
            <person name="Hempel F."/>
            <person name="Henrissat B."/>
            <person name="Hoppner M.P."/>
            <person name="Ishida K."/>
            <person name="Kim E."/>
            <person name="Koreny L."/>
            <person name="Kroth P.G."/>
            <person name="Liu Y."/>
            <person name="Malik S.B."/>
            <person name="Maier U.G."/>
            <person name="McRose D."/>
            <person name="Mock T."/>
            <person name="Neilson J.A."/>
            <person name="Onodera N.T."/>
            <person name="Poole A.M."/>
            <person name="Pritham E.J."/>
            <person name="Richards T.A."/>
            <person name="Rocap G."/>
            <person name="Roy S.W."/>
            <person name="Sarai C."/>
            <person name="Schaack S."/>
            <person name="Shirato S."/>
            <person name="Slamovits C.H."/>
            <person name="Spencer D.F."/>
            <person name="Suzuki S."/>
            <person name="Worden A.Z."/>
            <person name="Zauner S."/>
            <person name="Barry K."/>
            <person name="Bell C."/>
            <person name="Bharti A.K."/>
            <person name="Crow J.A."/>
            <person name="Grimwood J."/>
            <person name="Kramer R."/>
            <person name="Lindquist E."/>
            <person name="Lucas S."/>
            <person name="Salamov A."/>
            <person name="McFadden G.I."/>
            <person name="Lane C.E."/>
            <person name="Keeling P.J."/>
            <person name="Gray M.W."/>
            <person name="Grigoriev I.V."/>
            <person name="Archibald J.M."/>
        </authorList>
    </citation>
    <scope>NUCLEOTIDE SEQUENCE</scope>
    <source>
        <strain evidence="1 3">CCMP2712</strain>
    </source>
</reference>
<dbReference type="HOGENOM" id="CLU_2255316_0_0_1"/>
<name>L1JQB8_GUITC</name>
<reference evidence="3" key="2">
    <citation type="submission" date="2012-11" db="EMBL/GenBank/DDBJ databases">
        <authorList>
            <person name="Kuo A."/>
            <person name="Curtis B.A."/>
            <person name="Tanifuji G."/>
            <person name="Burki F."/>
            <person name="Gruber A."/>
            <person name="Irimia M."/>
            <person name="Maruyama S."/>
            <person name="Arias M.C."/>
            <person name="Ball S.G."/>
            <person name="Gile G.H."/>
            <person name="Hirakawa Y."/>
            <person name="Hopkins J.F."/>
            <person name="Rensing S.A."/>
            <person name="Schmutz J."/>
            <person name="Symeonidi A."/>
            <person name="Elias M."/>
            <person name="Eveleigh R.J."/>
            <person name="Herman E.K."/>
            <person name="Klute M.J."/>
            <person name="Nakayama T."/>
            <person name="Obornik M."/>
            <person name="Reyes-Prieto A."/>
            <person name="Armbrust E.V."/>
            <person name="Aves S.J."/>
            <person name="Beiko R.G."/>
            <person name="Coutinho P."/>
            <person name="Dacks J.B."/>
            <person name="Durnford D.G."/>
            <person name="Fast N.M."/>
            <person name="Green B.R."/>
            <person name="Grisdale C."/>
            <person name="Hempe F."/>
            <person name="Henrissat B."/>
            <person name="Hoppner M.P."/>
            <person name="Ishida K.-I."/>
            <person name="Kim E."/>
            <person name="Koreny L."/>
            <person name="Kroth P.G."/>
            <person name="Liu Y."/>
            <person name="Malik S.-B."/>
            <person name="Maier U.G."/>
            <person name="McRose D."/>
            <person name="Mock T."/>
            <person name="Neilson J.A."/>
            <person name="Onodera N.T."/>
            <person name="Poole A.M."/>
            <person name="Pritham E.J."/>
            <person name="Richards T.A."/>
            <person name="Rocap G."/>
            <person name="Roy S.W."/>
            <person name="Sarai C."/>
            <person name="Schaack S."/>
            <person name="Shirato S."/>
            <person name="Slamovits C.H."/>
            <person name="Spencer D.F."/>
            <person name="Suzuki S."/>
            <person name="Worden A.Z."/>
            <person name="Zauner S."/>
            <person name="Barry K."/>
            <person name="Bell C."/>
            <person name="Bharti A.K."/>
            <person name="Crow J.A."/>
            <person name="Grimwood J."/>
            <person name="Kramer R."/>
            <person name="Lindquist E."/>
            <person name="Lucas S."/>
            <person name="Salamov A."/>
            <person name="McFadden G.I."/>
            <person name="Lane C.E."/>
            <person name="Keeling P.J."/>
            <person name="Gray M.W."/>
            <person name="Grigoriev I.V."/>
            <person name="Archibald J.M."/>
        </authorList>
    </citation>
    <scope>NUCLEOTIDE SEQUENCE</scope>
    <source>
        <strain evidence="3">CCMP2712</strain>
    </source>
</reference>
<dbReference type="Proteomes" id="UP000011087">
    <property type="component" value="Unassembled WGS sequence"/>
</dbReference>
<dbReference type="PaxDb" id="55529-EKX50662"/>
<protein>
    <recommendedName>
        <fullName evidence="4">CBS domain-containing protein</fullName>
    </recommendedName>
</protein>
<proteinExistence type="predicted"/>
<evidence type="ECO:0008006" key="4">
    <source>
        <dbReference type="Google" id="ProtNLM"/>
    </source>
</evidence>
<organism evidence="1">
    <name type="scientific">Guillardia theta (strain CCMP2712)</name>
    <name type="common">Cryptophyte</name>
    <dbReference type="NCBI Taxonomy" id="905079"/>
    <lineage>
        <taxon>Eukaryota</taxon>
        <taxon>Cryptophyceae</taxon>
        <taxon>Pyrenomonadales</taxon>
        <taxon>Geminigeraceae</taxon>
        <taxon>Guillardia</taxon>
    </lineage>
</organism>
<dbReference type="OrthoDB" id="10592893at2759"/>